<dbReference type="RefSeq" id="WP_006365730.1">
    <property type="nucleotide sequence ID" value="NZ_AASE01000003.1"/>
</dbReference>
<feature type="binding site" evidence="1">
    <location>
        <begin position="19"/>
        <end position="20"/>
    </location>
    <ligand>
        <name>substrate</name>
    </ligand>
</feature>
<sequence length="165" mass="18463">MKTICLVRHAKSNWADAQTGDFDRSLNSRGEHTASLMAAMLKAMGVAADLVISSPANRAISTAELFCEILDYPKEKIVRRMEIYEGRADQILAIIQEMAESVETAVIFGHNPTITEFANLLSAAHMESMETCGMVRIDLEIAMWKDAAYGKGKKVWYEYPKRKTD</sequence>
<protein>
    <submittedName>
        <fullName evidence="2">Phosphoglycerate/bisphosphoglycerate mutase</fullName>
    </submittedName>
</protein>
<dbReference type="CDD" id="cd07067">
    <property type="entry name" value="HP_PGM_like"/>
    <property type="match status" value="1"/>
</dbReference>
<dbReference type="PANTHER" id="PTHR47623:SF1">
    <property type="entry name" value="OS09G0287300 PROTEIN"/>
    <property type="match status" value="1"/>
</dbReference>
<dbReference type="InterPro" id="IPR013078">
    <property type="entry name" value="His_Pase_superF_clade-1"/>
</dbReference>
<organism evidence="2 3">
    <name type="scientific">Chlorobium ferrooxidans DSM 13031</name>
    <dbReference type="NCBI Taxonomy" id="377431"/>
    <lineage>
        <taxon>Bacteria</taxon>
        <taxon>Pseudomonadati</taxon>
        <taxon>Chlorobiota</taxon>
        <taxon>Chlorobiia</taxon>
        <taxon>Chlorobiales</taxon>
        <taxon>Chlorobiaceae</taxon>
        <taxon>Chlorobium/Pelodictyon group</taxon>
        <taxon>Chlorobium</taxon>
    </lineage>
</organism>
<feature type="binding site" evidence="1">
    <location>
        <position position="58"/>
    </location>
    <ligand>
        <name>substrate</name>
    </ligand>
</feature>
<dbReference type="InterPro" id="IPR029033">
    <property type="entry name" value="His_PPase_superfam"/>
</dbReference>
<reference evidence="2 3" key="2">
    <citation type="submission" date="2006-07" db="EMBL/GenBank/DDBJ databases">
        <title>Sequencing of the draft genome and assembly of Chlorobium ferroxidans DSM 13031.</title>
        <authorList>
            <consortium name="US DOE Joint Genome Institute (JGI-PGF)"/>
            <person name="Copeland A."/>
            <person name="Lucas S."/>
            <person name="Lapidus A."/>
            <person name="Barry K."/>
            <person name="Glavina del Rio T."/>
            <person name="Dalin E."/>
            <person name="Tice H."/>
            <person name="Bruce D."/>
            <person name="Pitluck S."/>
            <person name="Richardson P."/>
        </authorList>
    </citation>
    <scope>NUCLEOTIDE SEQUENCE [LARGE SCALE GENOMIC DNA]</scope>
    <source>
        <strain evidence="2 3">DSM 13031</strain>
    </source>
</reference>
<dbReference type="SUPFAM" id="SSF53254">
    <property type="entry name" value="Phosphoglycerate mutase-like"/>
    <property type="match status" value="1"/>
</dbReference>
<dbReference type="AlphaFoldDB" id="Q0YTF6"/>
<name>Q0YTF6_9CHLB</name>
<comment type="caution">
    <text evidence="2">The sequence shown here is derived from an EMBL/GenBank/DDBJ whole genome shotgun (WGS) entry which is preliminary data.</text>
</comment>
<dbReference type="OrthoDB" id="9810154at2"/>
<reference evidence="2 3" key="1">
    <citation type="submission" date="2006-07" db="EMBL/GenBank/DDBJ databases">
        <title>Annotation of the draft genome assembly of Chlorobium ferroxidans DSM 13031.</title>
        <authorList>
            <consortium name="US DOE Joint Genome Institute (JGI-ORNL)"/>
            <person name="Larimer F."/>
            <person name="Land M."/>
            <person name="Hauser L."/>
        </authorList>
    </citation>
    <scope>NUCLEOTIDE SEQUENCE [LARGE SCALE GENOMIC DNA]</scope>
    <source>
        <strain evidence="2 3">DSM 13031</strain>
    </source>
</reference>
<proteinExistence type="predicted"/>
<evidence type="ECO:0000313" key="3">
    <source>
        <dbReference type="Proteomes" id="UP000004162"/>
    </source>
</evidence>
<dbReference type="Gene3D" id="3.40.50.1240">
    <property type="entry name" value="Phosphoglycerate mutase-like"/>
    <property type="match status" value="1"/>
</dbReference>
<dbReference type="SMART" id="SM00855">
    <property type="entry name" value="PGAM"/>
    <property type="match status" value="1"/>
</dbReference>
<evidence type="ECO:0000256" key="1">
    <source>
        <dbReference type="PIRSR" id="PIRSR613078-2"/>
    </source>
</evidence>
<dbReference type="EMBL" id="AASE01000003">
    <property type="protein sequence ID" value="EAT59594.1"/>
    <property type="molecule type" value="Genomic_DNA"/>
</dbReference>
<keyword evidence="3" id="KW-1185">Reference proteome</keyword>
<accession>Q0YTF6</accession>
<dbReference type="Pfam" id="PF00300">
    <property type="entry name" value="His_Phos_1"/>
    <property type="match status" value="1"/>
</dbReference>
<dbReference type="PANTHER" id="PTHR47623">
    <property type="entry name" value="OS09G0287300 PROTEIN"/>
    <property type="match status" value="1"/>
</dbReference>
<evidence type="ECO:0000313" key="2">
    <source>
        <dbReference type="EMBL" id="EAT59594.1"/>
    </source>
</evidence>
<gene>
    <name evidence="2" type="ORF">CferDRAFT_1601</name>
</gene>
<dbReference type="Proteomes" id="UP000004162">
    <property type="component" value="Unassembled WGS sequence"/>
</dbReference>